<evidence type="ECO:0000313" key="2">
    <source>
        <dbReference type="Proteomes" id="UP001430919"/>
    </source>
</evidence>
<accession>A0ABS8MUZ2</accession>
<dbReference type="Pfam" id="PF07030">
    <property type="entry name" value="Phage_Mu_Gp36"/>
    <property type="match status" value="1"/>
</dbReference>
<name>A0ABS8MUZ2_9FLAO</name>
<reference evidence="1" key="1">
    <citation type="submission" date="2021-11" db="EMBL/GenBank/DDBJ databases">
        <title>Description of novel Flavobacterium species.</title>
        <authorList>
            <person name="Saticioglu I.B."/>
            <person name="Ay H."/>
            <person name="Altun S."/>
            <person name="Duman M."/>
        </authorList>
    </citation>
    <scope>NUCLEOTIDE SEQUENCE</scope>
    <source>
        <strain evidence="1">F-65</strain>
    </source>
</reference>
<dbReference type="InterPro" id="IPR009752">
    <property type="entry name" value="Phage_Mu_GpJ"/>
</dbReference>
<keyword evidence="2" id="KW-1185">Reference proteome</keyword>
<evidence type="ECO:0000313" key="1">
    <source>
        <dbReference type="EMBL" id="MCC9072463.1"/>
    </source>
</evidence>
<protein>
    <submittedName>
        <fullName evidence="1">DUF1320 domain-containing protein</fullName>
    </submittedName>
</protein>
<gene>
    <name evidence="1" type="ORF">LNQ49_12805</name>
</gene>
<proteinExistence type="predicted"/>
<dbReference type="Proteomes" id="UP001430919">
    <property type="component" value="Unassembled WGS sequence"/>
</dbReference>
<organism evidence="1 2">
    <name type="scientific">Flavobacterium pisciphilum</name>
    <dbReference type="NCBI Taxonomy" id="2893755"/>
    <lineage>
        <taxon>Bacteria</taxon>
        <taxon>Pseudomonadati</taxon>
        <taxon>Bacteroidota</taxon>
        <taxon>Flavobacteriia</taxon>
        <taxon>Flavobacteriales</taxon>
        <taxon>Flavobacteriaceae</taxon>
        <taxon>Flavobacterium</taxon>
    </lineage>
</organism>
<sequence>MSRFIKDSDYAVLIRTEIKNILLENYSETKLLSAEQMAISQIKNYLAGRYDVGLIFTPPLEPVEGENPGNQIDTRNAHIVMITIDCALYHLYCSIAPNKIPEHRNNRYQDVMEWLKLIAEGKGYADLPLIKDETTGEVKDNFRLSSNNKASNNKW</sequence>
<dbReference type="EMBL" id="JAJJMO010000001">
    <property type="protein sequence ID" value="MCC9072463.1"/>
    <property type="molecule type" value="Genomic_DNA"/>
</dbReference>
<comment type="caution">
    <text evidence="1">The sequence shown here is derived from an EMBL/GenBank/DDBJ whole genome shotgun (WGS) entry which is preliminary data.</text>
</comment>
<dbReference type="RefSeq" id="WP_229989295.1">
    <property type="nucleotide sequence ID" value="NZ_JAJJMO010000001.1"/>
</dbReference>